<sequence length="61" mass="6914">MSHPPLSLGSFASIKCGPYFNKSSWQMRSILSVILDYEKVITTFEMFIAQTSLTLKLIIET</sequence>
<name>A0ABW1L852_9BACL</name>
<keyword evidence="2" id="KW-1185">Reference proteome</keyword>
<dbReference type="EMBL" id="JBHSRI010000018">
    <property type="protein sequence ID" value="MFC6040111.1"/>
    <property type="molecule type" value="Genomic_DNA"/>
</dbReference>
<gene>
    <name evidence="1" type="ORF">ACFPYN_11830</name>
</gene>
<organism evidence="1 2">
    <name type="scientific">Paenisporosarcina macmurdoensis</name>
    <dbReference type="NCBI Taxonomy" id="212659"/>
    <lineage>
        <taxon>Bacteria</taxon>
        <taxon>Bacillati</taxon>
        <taxon>Bacillota</taxon>
        <taxon>Bacilli</taxon>
        <taxon>Bacillales</taxon>
        <taxon>Caryophanaceae</taxon>
        <taxon>Paenisporosarcina</taxon>
    </lineage>
</organism>
<dbReference type="RefSeq" id="WP_377734403.1">
    <property type="nucleotide sequence ID" value="NZ_JBHSRI010000018.1"/>
</dbReference>
<evidence type="ECO:0000313" key="2">
    <source>
        <dbReference type="Proteomes" id="UP001596170"/>
    </source>
</evidence>
<accession>A0ABW1L852</accession>
<dbReference type="Proteomes" id="UP001596170">
    <property type="component" value="Unassembled WGS sequence"/>
</dbReference>
<evidence type="ECO:0000313" key="1">
    <source>
        <dbReference type="EMBL" id="MFC6040111.1"/>
    </source>
</evidence>
<protein>
    <submittedName>
        <fullName evidence="1">Uncharacterized protein</fullName>
    </submittedName>
</protein>
<proteinExistence type="predicted"/>
<reference evidence="2" key="1">
    <citation type="journal article" date="2019" name="Int. J. Syst. Evol. Microbiol.">
        <title>The Global Catalogue of Microorganisms (GCM) 10K type strain sequencing project: providing services to taxonomists for standard genome sequencing and annotation.</title>
        <authorList>
            <consortium name="The Broad Institute Genomics Platform"/>
            <consortium name="The Broad Institute Genome Sequencing Center for Infectious Disease"/>
            <person name="Wu L."/>
            <person name="Ma J."/>
        </authorList>
    </citation>
    <scope>NUCLEOTIDE SEQUENCE [LARGE SCALE GENOMIC DNA]</scope>
    <source>
        <strain evidence="2">CCUG 54527</strain>
    </source>
</reference>
<comment type="caution">
    <text evidence="1">The sequence shown here is derived from an EMBL/GenBank/DDBJ whole genome shotgun (WGS) entry which is preliminary data.</text>
</comment>